<reference evidence="7 8" key="1">
    <citation type="submission" date="2006-02" db="EMBL/GenBank/DDBJ databases">
        <authorList>
            <person name="Murray A."/>
            <person name="Staley J."/>
            <person name="Ferriera S."/>
            <person name="Johnson J."/>
            <person name="Kravitz S."/>
            <person name="Halpern A."/>
            <person name="Remington K."/>
            <person name="Beeson K."/>
            <person name="Tran B."/>
            <person name="Rogers Y.-H."/>
            <person name="Friedman R."/>
            <person name="Venter J.C."/>
        </authorList>
    </citation>
    <scope>NUCLEOTIDE SEQUENCE [LARGE SCALE GENOMIC DNA]</scope>
    <source>
        <strain evidence="7 8">23-P</strain>
    </source>
</reference>
<keyword evidence="4 5" id="KW-0472">Membrane</keyword>
<dbReference type="SUPFAM" id="SSF144091">
    <property type="entry name" value="Rhomboid-like"/>
    <property type="match status" value="1"/>
</dbReference>
<evidence type="ECO:0000256" key="2">
    <source>
        <dbReference type="ARBA" id="ARBA00022692"/>
    </source>
</evidence>
<gene>
    <name evidence="7" type="ORF">PI23P_00710</name>
</gene>
<feature type="transmembrane region" description="Helical" evidence="5">
    <location>
        <begin position="67"/>
        <end position="85"/>
    </location>
</feature>
<evidence type="ECO:0000313" key="8">
    <source>
        <dbReference type="Proteomes" id="UP000003053"/>
    </source>
</evidence>
<dbReference type="eggNOG" id="COG0705">
    <property type="taxonomic scope" value="Bacteria"/>
</dbReference>
<evidence type="ECO:0000256" key="3">
    <source>
        <dbReference type="ARBA" id="ARBA00022989"/>
    </source>
</evidence>
<name>A4C279_9FLAO</name>
<keyword evidence="8" id="KW-1185">Reference proteome</keyword>
<feature type="transmembrane region" description="Helical" evidence="5">
    <location>
        <begin position="92"/>
        <end position="108"/>
    </location>
</feature>
<evidence type="ECO:0000256" key="1">
    <source>
        <dbReference type="ARBA" id="ARBA00004141"/>
    </source>
</evidence>
<comment type="caution">
    <text evidence="7">The sequence shown here is derived from an EMBL/GenBank/DDBJ whole genome shotgun (WGS) entry which is preliminary data.</text>
</comment>
<evidence type="ECO:0000256" key="5">
    <source>
        <dbReference type="SAM" id="Phobius"/>
    </source>
</evidence>
<dbReference type="InterPro" id="IPR022764">
    <property type="entry name" value="Peptidase_S54_rhomboid_dom"/>
</dbReference>
<comment type="subcellular location">
    <subcellularLocation>
        <location evidence="1">Membrane</location>
        <topology evidence="1">Multi-pass membrane protein</topology>
    </subcellularLocation>
</comment>
<dbReference type="AlphaFoldDB" id="A4C279"/>
<protein>
    <recommendedName>
        <fullName evidence="6">Peptidase S54 rhomboid domain-containing protein</fullName>
    </recommendedName>
</protein>
<keyword evidence="3 5" id="KW-1133">Transmembrane helix</keyword>
<dbReference type="Proteomes" id="UP000003053">
    <property type="component" value="Unassembled WGS sequence"/>
</dbReference>
<feature type="transmembrane region" description="Helical" evidence="5">
    <location>
        <begin position="12"/>
        <end position="30"/>
    </location>
</feature>
<feature type="transmembrane region" description="Helical" evidence="5">
    <location>
        <begin position="114"/>
        <end position="132"/>
    </location>
</feature>
<organism evidence="7 8">
    <name type="scientific">Polaribacter irgensii 23-P</name>
    <dbReference type="NCBI Taxonomy" id="313594"/>
    <lineage>
        <taxon>Bacteria</taxon>
        <taxon>Pseudomonadati</taxon>
        <taxon>Bacteroidota</taxon>
        <taxon>Flavobacteriia</taxon>
        <taxon>Flavobacteriales</taxon>
        <taxon>Flavobacteriaceae</taxon>
    </lineage>
</organism>
<evidence type="ECO:0000256" key="4">
    <source>
        <dbReference type="ARBA" id="ARBA00023136"/>
    </source>
</evidence>
<evidence type="ECO:0000259" key="6">
    <source>
        <dbReference type="Pfam" id="PF01694"/>
    </source>
</evidence>
<accession>A4C279</accession>
<feature type="transmembrane region" description="Helical" evidence="5">
    <location>
        <begin position="139"/>
        <end position="158"/>
    </location>
</feature>
<dbReference type="OrthoDB" id="465874at2"/>
<feature type="domain" description="Peptidase S54 rhomboid" evidence="6">
    <location>
        <begin position="54"/>
        <end position="184"/>
    </location>
</feature>
<dbReference type="Gene3D" id="1.20.1540.10">
    <property type="entry name" value="Rhomboid-like"/>
    <property type="match status" value="1"/>
</dbReference>
<dbReference type="HOGENOM" id="CLU_067823_1_0_10"/>
<dbReference type="GO" id="GO:0004252">
    <property type="term" value="F:serine-type endopeptidase activity"/>
    <property type="evidence" value="ECO:0007669"/>
    <property type="project" value="InterPro"/>
</dbReference>
<dbReference type="RefSeq" id="WP_004568759.1">
    <property type="nucleotide sequence ID" value="NZ_CH724148.1"/>
</dbReference>
<dbReference type="GO" id="GO:0016020">
    <property type="term" value="C:membrane"/>
    <property type="evidence" value="ECO:0007669"/>
    <property type="project" value="UniProtKB-SubCell"/>
</dbReference>
<dbReference type="EMBL" id="AAOG01000004">
    <property type="protein sequence ID" value="EAR11680.1"/>
    <property type="molecule type" value="Genomic_DNA"/>
</dbReference>
<dbReference type="Pfam" id="PF01694">
    <property type="entry name" value="Rhomboid"/>
    <property type="match status" value="1"/>
</dbReference>
<dbReference type="STRING" id="313594.PI23P_00710"/>
<evidence type="ECO:0000313" key="7">
    <source>
        <dbReference type="EMBL" id="EAR11680.1"/>
    </source>
</evidence>
<proteinExistence type="predicted"/>
<keyword evidence="2 5" id="KW-0812">Transmembrane</keyword>
<dbReference type="InterPro" id="IPR035952">
    <property type="entry name" value="Rhomboid-like_sf"/>
</dbReference>
<sequence>MKENVQLKITKGIFLVPIVFVLGIWFIYWVEIYFSFNFNKYGVFPRDLLGLRGVFLTHFIHSDTKHLLNNSIPLFVLLLSLFYFYKGIAYQVLLYGAIASGFLTWVFARESYHIGASGIVYLLFSFIFFSGMIRKHYRLVAVSLIVIFLYGSMIWYVFPIKDGMSWEGHLSGLLVGLSCAIFYRKKGLVQEEHQYTQTEFDLLFDEKGNYVPKDIEKESNAVSK</sequence>